<dbReference type="GO" id="GO:0015031">
    <property type="term" value="P:protein transport"/>
    <property type="evidence" value="ECO:0007669"/>
    <property type="project" value="InterPro"/>
</dbReference>
<protein>
    <submittedName>
        <fullName evidence="2">Trigger factor domain protein</fullName>
    </submittedName>
</protein>
<dbReference type="AlphaFoldDB" id="M6RSL8"/>
<dbReference type="InterPro" id="IPR008881">
    <property type="entry name" value="Trigger_fac_ribosome-bd_bac"/>
</dbReference>
<evidence type="ECO:0000313" key="2">
    <source>
        <dbReference type="EMBL" id="EMO03853.1"/>
    </source>
</evidence>
<dbReference type="Gene3D" id="3.30.70.1050">
    <property type="entry name" value="Trigger factor ribosome-binding domain"/>
    <property type="match status" value="1"/>
</dbReference>
<organism evidence="2 3">
    <name type="scientific">Leptospira interrogans serovar Icterohaemorrhagiae str. Verdun HP</name>
    <dbReference type="NCBI Taxonomy" id="1049910"/>
    <lineage>
        <taxon>Bacteria</taxon>
        <taxon>Pseudomonadati</taxon>
        <taxon>Spirochaetota</taxon>
        <taxon>Spirochaetia</taxon>
        <taxon>Leptospirales</taxon>
        <taxon>Leptospiraceae</taxon>
        <taxon>Leptospira</taxon>
    </lineage>
</organism>
<reference evidence="2 3" key="1">
    <citation type="submission" date="2013-01" db="EMBL/GenBank/DDBJ databases">
        <authorList>
            <person name="Harkins D.M."/>
            <person name="Durkin A.S."/>
            <person name="Brinkac L.M."/>
            <person name="Haft D.H."/>
            <person name="Selengut J.D."/>
            <person name="Sanka R."/>
            <person name="DePew J."/>
            <person name="Purushe J."/>
            <person name="Picardeau M."/>
            <person name="Werts C."/>
            <person name="Goarant C."/>
            <person name="Vinetz J.M."/>
            <person name="Sutton G.G."/>
            <person name="Nierman W.C."/>
            <person name="Fouts D.E."/>
        </authorList>
    </citation>
    <scope>NUCLEOTIDE SEQUENCE [LARGE SCALE GENOMIC DNA]</scope>
    <source>
        <strain evidence="2 3">Verdun HP</strain>
    </source>
</reference>
<dbReference type="EMBL" id="AHNZ02000763">
    <property type="protein sequence ID" value="EMO03853.1"/>
    <property type="molecule type" value="Genomic_DNA"/>
</dbReference>
<name>M6RSL8_LEPIR</name>
<dbReference type="Pfam" id="PF05697">
    <property type="entry name" value="Trigger_N"/>
    <property type="match status" value="1"/>
</dbReference>
<feature type="domain" description="Trigger factor ribosome-binding bacterial" evidence="1">
    <location>
        <begin position="1"/>
        <end position="70"/>
    </location>
</feature>
<comment type="caution">
    <text evidence="2">The sequence shown here is derived from an EMBL/GenBank/DDBJ whole genome shotgun (WGS) entry which is preliminary data.</text>
</comment>
<evidence type="ECO:0000313" key="3">
    <source>
        <dbReference type="Proteomes" id="UP000012092"/>
    </source>
</evidence>
<evidence type="ECO:0000259" key="1">
    <source>
        <dbReference type="Pfam" id="PF05697"/>
    </source>
</evidence>
<dbReference type="GO" id="GO:0006457">
    <property type="term" value="P:protein folding"/>
    <property type="evidence" value="ECO:0007669"/>
    <property type="project" value="InterPro"/>
</dbReference>
<dbReference type="SUPFAM" id="SSF102735">
    <property type="entry name" value="Trigger factor ribosome-binding domain"/>
    <property type="match status" value="1"/>
</dbReference>
<gene>
    <name evidence="2" type="ORF">LEP1GSC116_2687</name>
</gene>
<dbReference type="Proteomes" id="UP000012092">
    <property type="component" value="Unassembled WGS sequence"/>
</dbReference>
<dbReference type="InterPro" id="IPR036611">
    <property type="entry name" value="Trigger_fac_ribosome-bd_sf"/>
</dbReference>
<sequence length="70" mass="7891">MVKRHLGDSVASDAINTLIVDGMTSILSKLEHPMIRFPKFEIQDYQPGKNLIATAIYETNPEITLGKYKK</sequence>
<proteinExistence type="predicted"/>
<accession>M6RSL8</accession>